<comment type="similarity">
    <text evidence="1">Belongs to the low molecular weight phosphotyrosine protein phosphatase family.</text>
</comment>
<evidence type="ECO:0000256" key="3">
    <source>
        <dbReference type="ARBA" id="ARBA00022801"/>
    </source>
</evidence>
<dbReference type="InterPro" id="IPR023485">
    <property type="entry name" value="Ptyr_pPase"/>
</dbReference>
<accession>A0ABW8JPA9</accession>
<dbReference type="InterPro" id="IPR050438">
    <property type="entry name" value="LMW_PTPase"/>
</dbReference>
<keyword evidence="3" id="KW-0378">Hydrolase</keyword>
<keyword evidence="4" id="KW-0904">Protein phosphatase</keyword>
<protein>
    <recommendedName>
        <fullName evidence="2">protein-tyrosine-phosphatase</fullName>
        <ecNumber evidence="2">3.1.3.48</ecNumber>
    </recommendedName>
</protein>
<comment type="catalytic activity">
    <reaction evidence="5">
        <text>O-phospho-L-tyrosyl-[protein] + H2O = L-tyrosyl-[protein] + phosphate</text>
        <dbReference type="Rhea" id="RHEA:10684"/>
        <dbReference type="Rhea" id="RHEA-COMP:10136"/>
        <dbReference type="Rhea" id="RHEA-COMP:20101"/>
        <dbReference type="ChEBI" id="CHEBI:15377"/>
        <dbReference type="ChEBI" id="CHEBI:43474"/>
        <dbReference type="ChEBI" id="CHEBI:46858"/>
        <dbReference type="ChEBI" id="CHEBI:61978"/>
        <dbReference type="EC" id="3.1.3.48"/>
    </reaction>
</comment>
<evidence type="ECO:0000256" key="5">
    <source>
        <dbReference type="ARBA" id="ARBA00051722"/>
    </source>
</evidence>
<sequence>MFNRILIVCVGNVCRSPIAEFLLRDRLAGRSVQVTSAGFGALVGHPADRHATALLHERGIDASTHRARQVEPAMLRDADLVLAMERRHVHAAARLAPEASGKLFLLRRWLDAGDVPDPYLQSRQAFEHVYTLIERGVASWLRYL</sequence>
<dbReference type="PANTHER" id="PTHR11717:SF31">
    <property type="entry name" value="LOW MOLECULAR WEIGHT PROTEIN-TYROSINE-PHOSPHATASE ETP-RELATED"/>
    <property type="match status" value="1"/>
</dbReference>
<dbReference type="SMART" id="SM00226">
    <property type="entry name" value="LMWPc"/>
    <property type="match status" value="1"/>
</dbReference>
<evidence type="ECO:0000313" key="7">
    <source>
        <dbReference type="EMBL" id="MFK2902959.1"/>
    </source>
</evidence>
<dbReference type="CDD" id="cd16343">
    <property type="entry name" value="LMWPTP"/>
    <property type="match status" value="1"/>
</dbReference>
<evidence type="ECO:0000256" key="1">
    <source>
        <dbReference type="ARBA" id="ARBA00011063"/>
    </source>
</evidence>
<dbReference type="InterPro" id="IPR036196">
    <property type="entry name" value="Ptyr_pPase_sf"/>
</dbReference>
<dbReference type="PRINTS" id="PR00719">
    <property type="entry name" value="LMWPTPASE"/>
</dbReference>
<proteinExistence type="inferred from homology"/>
<dbReference type="RefSeq" id="WP_404630073.1">
    <property type="nucleotide sequence ID" value="NZ_JADIKM010000001.1"/>
</dbReference>
<evidence type="ECO:0000313" key="8">
    <source>
        <dbReference type="Proteomes" id="UP001620460"/>
    </source>
</evidence>
<dbReference type="Pfam" id="PF01451">
    <property type="entry name" value="LMWPc"/>
    <property type="match status" value="1"/>
</dbReference>
<gene>
    <name evidence="7" type="ORF">ISP17_03215</name>
</gene>
<reference evidence="7 8" key="1">
    <citation type="submission" date="2020-10" db="EMBL/GenBank/DDBJ databases">
        <title>Phylogeny of dyella-like bacteria.</title>
        <authorList>
            <person name="Fu J."/>
        </authorList>
    </citation>
    <scope>NUCLEOTIDE SEQUENCE [LARGE SCALE GENOMIC DNA]</scope>
    <source>
        <strain evidence="7 8">Gsoil3046</strain>
    </source>
</reference>
<evidence type="ECO:0000256" key="4">
    <source>
        <dbReference type="ARBA" id="ARBA00022912"/>
    </source>
</evidence>
<dbReference type="InterPro" id="IPR017867">
    <property type="entry name" value="Tyr_phospatase_low_mol_wt"/>
</dbReference>
<keyword evidence="8" id="KW-1185">Reference proteome</keyword>
<dbReference type="SUPFAM" id="SSF52788">
    <property type="entry name" value="Phosphotyrosine protein phosphatases I"/>
    <property type="match status" value="1"/>
</dbReference>
<dbReference type="PANTHER" id="PTHR11717">
    <property type="entry name" value="LOW MOLECULAR WEIGHT PROTEIN TYROSINE PHOSPHATASE"/>
    <property type="match status" value="1"/>
</dbReference>
<evidence type="ECO:0000256" key="2">
    <source>
        <dbReference type="ARBA" id="ARBA00013064"/>
    </source>
</evidence>
<comment type="caution">
    <text evidence="7">The sequence shown here is derived from an EMBL/GenBank/DDBJ whole genome shotgun (WGS) entry which is preliminary data.</text>
</comment>
<dbReference type="Proteomes" id="UP001620460">
    <property type="component" value="Unassembled WGS sequence"/>
</dbReference>
<name>A0ABW8JPA9_9GAMM</name>
<dbReference type="Gene3D" id="3.40.50.2300">
    <property type="match status" value="1"/>
</dbReference>
<dbReference type="EC" id="3.1.3.48" evidence="2"/>
<dbReference type="EMBL" id="JADIKM010000001">
    <property type="protein sequence ID" value="MFK2902959.1"/>
    <property type="molecule type" value="Genomic_DNA"/>
</dbReference>
<feature type="domain" description="Phosphotyrosine protein phosphatase I" evidence="6">
    <location>
        <begin position="3"/>
        <end position="143"/>
    </location>
</feature>
<evidence type="ECO:0000259" key="6">
    <source>
        <dbReference type="SMART" id="SM00226"/>
    </source>
</evidence>
<organism evidence="7 8">
    <name type="scientific">Dyella ginsengisoli</name>
    <dbReference type="NCBI Taxonomy" id="363848"/>
    <lineage>
        <taxon>Bacteria</taxon>
        <taxon>Pseudomonadati</taxon>
        <taxon>Pseudomonadota</taxon>
        <taxon>Gammaproteobacteria</taxon>
        <taxon>Lysobacterales</taxon>
        <taxon>Rhodanobacteraceae</taxon>
        <taxon>Dyella</taxon>
    </lineage>
</organism>